<dbReference type="SMART" id="SM00365">
    <property type="entry name" value="LRR_SD22"/>
    <property type="match status" value="5"/>
</dbReference>
<gene>
    <name evidence="6" type="primary">lrrc32.2</name>
</gene>
<dbReference type="InterPro" id="IPR056363">
    <property type="entry name" value="LRR_LRWD1_dom"/>
</dbReference>
<dbReference type="InParanoid" id="A0A6I8PSA9"/>
<dbReference type="InterPro" id="IPR001611">
    <property type="entry name" value="Leu-rich_rpt"/>
</dbReference>
<dbReference type="GeneTree" id="ENSGT00940000164586"/>
<dbReference type="PRINTS" id="PR00019">
    <property type="entry name" value="LEURICHRPT"/>
</dbReference>
<feature type="compositionally biased region" description="Basic and acidic residues" evidence="3">
    <location>
        <begin position="677"/>
        <end position="687"/>
    </location>
</feature>
<accession>A0A6I8PSA9</accession>
<keyword evidence="2" id="KW-0677">Repeat</keyword>
<keyword evidence="4" id="KW-0472">Membrane</keyword>
<evidence type="ECO:0000256" key="1">
    <source>
        <dbReference type="ARBA" id="ARBA00022614"/>
    </source>
</evidence>
<protein>
    <submittedName>
        <fullName evidence="6">Leucine-rich repeat-containing 32, gene 2</fullName>
    </submittedName>
</protein>
<name>A0A6I8PSA9_XENTR</name>
<evidence type="ECO:0000256" key="4">
    <source>
        <dbReference type="SAM" id="Phobius"/>
    </source>
</evidence>
<dbReference type="PROSITE" id="PS51450">
    <property type="entry name" value="LRR"/>
    <property type="match status" value="7"/>
</dbReference>
<keyword evidence="4" id="KW-0812">Transmembrane</keyword>
<dbReference type="Pfam" id="PF23211">
    <property type="entry name" value="LRR_LRWD1"/>
    <property type="match status" value="1"/>
</dbReference>
<dbReference type="SUPFAM" id="SSF52058">
    <property type="entry name" value="L domain-like"/>
    <property type="match status" value="2"/>
</dbReference>
<reference evidence="6" key="2">
    <citation type="submission" date="2020-05" db="UniProtKB">
        <authorList>
            <consortium name="Ensembl"/>
        </authorList>
    </citation>
    <scope>IDENTIFICATION</scope>
</reference>
<evidence type="ECO:0000259" key="5">
    <source>
        <dbReference type="Pfam" id="PF23211"/>
    </source>
</evidence>
<dbReference type="InterPro" id="IPR003591">
    <property type="entry name" value="Leu-rich_rpt_typical-subtyp"/>
</dbReference>
<proteinExistence type="predicted"/>
<dbReference type="InterPro" id="IPR050333">
    <property type="entry name" value="SLRP"/>
</dbReference>
<feature type="domain" description="Leucine-rich repeat and WD repeat-containing protein 1 LRR" evidence="5">
    <location>
        <begin position="505"/>
        <end position="575"/>
    </location>
</feature>
<dbReference type="Ensembl" id="ENSXETT00000055482">
    <property type="protein sequence ID" value="ENSXETP00000055482"/>
    <property type="gene ID" value="ENSXETG00000006576"/>
</dbReference>
<evidence type="ECO:0000256" key="2">
    <source>
        <dbReference type="ARBA" id="ARBA00022737"/>
    </source>
</evidence>
<sequence>MLLFLHFLLSQCWGKPATNPLSICRQNESEVHCCGLNIFDIPENLPRSIKTLDLSHNLITKITVSPISHLHSLQSLSLGYNQLEEIDRGAFLAVTQLDTLNLAANQLHKHYQRHDGVFASLPNLKILSLAQNHLDSKMVTFYLNGSRSLKKLDLSGNKMVTLSPGTFDGALHLTELDLANNDITGITEGTFDALQNLRTLNLAGNFIQCIASFDLTQLQVLNLSSNALRFFYSNDSQTPYQLSTLDLSQNNLKRFPFLPNIHKIQYLNLSGNNLVEMAPGSETTLENVESSHWFEAAEGLDLFSAIEYSNYNLSHLRDLDLSHNHLTSFPSHFLSNATRLENLNLAHNCITYMREEPSSTVSSQVKDWTHIPVTLNALKVLNLEGNSIQTVPQWLFKFLPNIQHLNLKGNNVILRPQSHPKMINGSSKDDICTNFSRAPKLKYLNLGHNYITQLPPRAFHHTPLAVLDLSENLGLTLEESTMEGLEESLQFLSLQGNQMNESQAKLPCLKSLQFLNMSNNKLRALPANLYCSHVDIVDLRNNDLRMLDNKAALAWASSLTHLYIKGNPFSCCSLNWLKILQAGPVRIWDLEEAHCIYLDNNSTGKANVTGDHTKHCFHQTISIHSIIVIIISFIALTSLTSAVYFLCRKGRPTLALTCKFRSNKVAAEPASPPKAVKSREESIISTP</sequence>
<keyword evidence="4" id="KW-1133">Transmembrane helix</keyword>
<dbReference type="Pfam" id="PF13855">
    <property type="entry name" value="LRR_8"/>
    <property type="match status" value="5"/>
</dbReference>
<dbReference type="AlphaFoldDB" id="A0A6I8PSA9"/>
<dbReference type="PANTHER" id="PTHR45712">
    <property type="entry name" value="AGAP008170-PA"/>
    <property type="match status" value="1"/>
</dbReference>
<organism evidence="6">
    <name type="scientific">Xenopus tropicalis</name>
    <name type="common">Western clawed frog</name>
    <name type="synonym">Silurana tropicalis</name>
    <dbReference type="NCBI Taxonomy" id="8364"/>
    <lineage>
        <taxon>Eukaryota</taxon>
        <taxon>Metazoa</taxon>
        <taxon>Chordata</taxon>
        <taxon>Craniata</taxon>
        <taxon>Vertebrata</taxon>
        <taxon>Euteleostomi</taxon>
        <taxon>Amphibia</taxon>
        <taxon>Batrachia</taxon>
        <taxon>Anura</taxon>
        <taxon>Pipoidea</taxon>
        <taxon>Pipidae</taxon>
        <taxon>Xenopodinae</taxon>
        <taxon>Xenopus</taxon>
        <taxon>Silurana</taxon>
    </lineage>
</organism>
<dbReference type="Xenbase" id="XB-GENE-6461207">
    <property type="gene designation" value="lrrc32.2"/>
</dbReference>
<evidence type="ECO:0000256" key="3">
    <source>
        <dbReference type="SAM" id="MobiDB-lite"/>
    </source>
</evidence>
<feature type="transmembrane region" description="Helical" evidence="4">
    <location>
        <begin position="623"/>
        <end position="647"/>
    </location>
</feature>
<dbReference type="SMART" id="SM00369">
    <property type="entry name" value="LRR_TYP"/>
    <property type="match status" value="11"/>
</dbReference>
<dbReference type="InterPro" id="IPR032675">
    <property type="entry name" value="LRR_dom_sf"/>
</dbReference>
<reference evidence="6" key="1">
    <citation type="journal article" date="2010" name="Science">
        <title>The genome of the Western clawed frog Xenopus tropicalis.</title>
        <authorList>
            <person name="Hellsten U."/>
            <person name="Harland R.M."/>
            <person name="Gilchrist M.J."/>
            <person name="Hendrix D."/>
            <person name="Jurka J."/>
            <person name="Kapitonov V."/>
            <person name="Ovcharenko I."/>
            <person name="Putnam N.H."/>
            <person name="Shu S."/>
            <person name="Taher L."/>
            <person name="Blitz I.L."/>
            <person name="Blumberg B."/>
            <person name="Dichmann D.S."/>
            <person name="Dubchak I."/>
            <person name="Amaya E."/>
            <person name="Detter J.C."/>
            <person name="Fletcher R."/>
            <person name="Gerhard D.S."/>
            <person name="Goodstein D."/>
            <person name="Graves T."/>
            <person name="Grigoriev I.V."/>
            <person name="Grimwood J."/>
            <person name="Kawashima T."/>
            <person name="Lindquist E."/>
            <person name="Lucas S.M."/>
            <person name="Mead P.E."/>
            <person name="Mitros T."/>
            <person name="Ogino H."/>
            <person name="Ohta Y."/>
            <person name="Poliakov A.V."/>
            <person name="Pollet N."/>
            <person name="Robert J."/>
            <person name="Salamov A."/>
            <person name="Sater A.K."/>
            <person name="Schmutz J."/>
            <person name="Terry A."/>
            <person name="Vize P.D."/>
            <person name="Warren W.C."/>
            <person name="Wells D."/>
            <person name="Wills A."/>
            <person name="Wilson R.K."/>
            <person name="Zimmerman L.B."/>
            <person name="Zorn A.M."/>
            <person name="Grainger R."/>
            <person name="Grammer T."/>
            <person name="Khokha M.K."/>
            <person name="Richardson P.M."/>
            <person name="Rokhsar D.S."/>
        </authorList>
    </citation>
    <scope>NUCLEOTIDE SEQUENCE [LARGE SCALE GENOMIC DNA]</scope>
    <source>
        <strain evidence="6">Nigerian</strain>
    </source>
</reference>
<dbReference type="Gene3D" id="3.80.10.10">
    <property type="entry name" value="Ribonuclease Inhibitor"/>
    <property type="match status" value="5"/>
</dbReference>
<keyword evidence="1" id="KW-0433">Leucine-rich repeat</keyword>
<feature type="region of interest" description="Disordered" evidence="3">
    <location>
        <begin position="667"/>
        <end position="687"/>
    </location>
</feature>
<dbReference type="SMART" id="SM00364">
    <property type="entry name" value="LRR_BAC"/>
    <property type="match status" value="6"/>
</dbReference>
<evidence type="ECO:0000313" key="6">
    <source>
        <dbReference type="Ensembl" id="ENSXETP00000055482"/>
    </source>
</evidence>
<dbReference type="PANTHER" id="PTHR45712:SF22">
    <property type="entry name" value="INSULIN-LIKE GROWTH FACTOR-BINDING PROTEIN COMPLEX ACID LABILE SUBUNIT"/>
    <property type="match status" value="1"/>
</dbReference>